<comment type="caution">
    <text evidence="4">The sequence shown here is derived from an EMBL/GenBank/DDBJ whole genome shotgun (WGS) entry which is preliminary data.</text>
</comment>
<evidence type="ECO:0000256" key="2">
    <source>
        <dbReference type="SAM" id="SignalP"/>
    </source>
</evidence>
<dbReference type="InterPro" id="IPR016047">
    <property type="entry name" value="M23ase_b-sheet_dom"/>
</dbReference>
<feature type="coiled-coil region" evidence="1">
    <location>
        <begin position="23"/>
        <end position="106"/>
    </location>
</feature>
<keyword evidence="2" id="KW-0732">Signal</keyword>
<feature type="coiled-coil region" evidence="1">
    <location>
        <begin position="177"/>
        <end position="243"/>
    </location>
</feature>
<dbReference type="PANTHER" id="PTHR21666">
    <property type="entry name" value="PEPTIDASE-RELATED"/>
    <property type="match status" value="1"/>
</dbReference>
<protein>
    <submittedName>
        <fullName evidence="4">Peptidoglycan DD-metalloendopeptidase family protein</fullName>
    </submittedName>
</protein>
<name>A0ABS6VRY7_9GAMM</name>
<dbReference type="Pfam" id="PF01551">
    <property type="entry name" value="Peptidase_M23"/>
    <property type="match status" value="1"/>
</dbReference>
<sequence length="384" mass="43097">MIKVLLSAVSFRALCAALLLLCAIAAAADNDNTQRQLNNLNDKIGSLKKSINKQQQDRSSTAKALRTIEKDIGELAAKLRQTSSKREQQQRKLAELESRQQLLRKQQVNQKALIAEHVRNAYTLGKESQLKMLLNQEQPEKLSRTLTYFDYFNRARSEELTKYRDTLSELDSLKPSIEAEAQALAETSAELKRQQQSLLQQKQQRANALAGIDREILNKTSSLNTLDKERKGLENVLQAVEREITNIVIPENYKPFNAMRGKMPWPVRGKLLNRYGASRQGSAVTWQGIQIAGNEGDSVLSIHNGRVVFADWLRGAGLLIIVDHGGGYLSLYAHNQSLLRTEGDWVKGGEAVATVGNSGGQRQAGLYFEIRYKGQPTDPRRWCQ</sequence>
<evidence type="ECO:0000256" key="1">
    <source>
        <dbReference type="SAM" id="Coils"/>
    </source>
</evidence>
<evidence type="ECO:0000259" key="3">
    <source>
        <dbReference type="Pfam" id="PF01551"/>
    </source>
</evidence>
<feature type="signal peptide" evidence="2">
    <location>
        <begin position="1"/>
        <end position="27"/>
    </location>
</feature>
<keyword evidence="5" id="KW-1185">Reference proteome</keyword>
<feature type="domain" description="M23ase beta-sheet core" evidence="3">
    <location>
        <begin position="286"/>
        <end position="379"/>
    </location>
</feature>
<proteinExistence type="predicted"/>
<keyword evidence="1" id="KW-0175">Coiled coil</keyword>
<reference evidence="4" key="1">
    <citation type="submission" date="2021-07" db="EMBL/GenBank/DDBJ databases">
        <title>Zhongshania sp. CAU 1632 isolated from seawater.</title>
        <authorList>
            <person name="Kim W."/>
        </authorList>
    </citation>
    <scope>NUCLEOTIDE SEQUENCE</scope>
    <source>
        <strain evidence="4">CAU 1632</strain>
    </source>
</reference>
<dbReference type="PANTHER" id="PTHR21666:SF270">
    <property type="entry name" value="MUREIN HYDROLASE ACTIVATOR ENVC"/>
    <property type="match status" value="1"/>
</dbReference>
<evidence type="ECO:0000313" key="4">
    <source>
        <dbReference type="EMBL" id="MBW2940799.1"/>
    </source>
</evidence>
<dbReference type="EMBL" id="JAHWDQ010000001">
    <property type="protein sequence ID" value="MBW2940799.1"/>
    <property type="molecule type" value="Genomic_DNA"/>
</dbReference>
<dbReference type="InterPro" id="IPR050570">
    <property type="entry name" value="Cell_wall_metabolism_enzyme"/>
</dbReference>
<dbReference type="CDD" id="cd12797">
    <property type="entry name" value="M23_peptidase"/>
    <property type="match status" value="1"/>
</dbReference>
<accession>A0ABS6VRY7</accession>
<organism evidence="4 5">
    <name type="scientific">Zhongshania aquimaris</name>
    <dbReference type="NCBI Taxonomy" id="2857107"/>
    <lineage>
        <taxon>Bacteria</taxon>
        <taxon>Pseudomonadati</taxon>
        <taxon>Pseudomonadota</taxon>
        <taxon>Gammaproteobacteria</taxon>
        <taxon>Cellvibrionales</taxon>
        <taxon>Spongiibacteraceae</taxon>
        <taxon>Zhongshania</taxon>
    </lineage>
</organism>
<dbReference type="Proteomes" id="UP001166291">
    <property type="component" value="Unassembled WGS sequence"/>
</dbReference>
<gene>
    <name evidence="4" type="ORF">KXJ70_08435</name>
</gene>
<feature type="chain" id="PRO_5047369682" evidence="2">
    <location>
        <begin position="28"/>
        <end position="384"/>
    </location>
</feature>
<evidence type="ECO:0000313" key="5">
    <source>
        <dbReference type="Proteomes" id="UP001166291"/>
    </source>
</evidence>